<comment type="similarity">
    <text evidence="7">Belongs to the DHHC palmitoyltransferase family.</text>
</comment>
<dbReference type="GO" id="GO:0005783">
    <property type="term" value="C:endoplasmic reticulum"/>
    <property type="evidence" value="ECO:0007669"/>
    <property type="project" value="TreeGrafter"/>
</dbReference>
<dbReference type="InterPro" id="IPR039859">
    <property type="entry name" value="PFA4/ZDH16/20/ERF2-like"/>
</dbReference>
<keyword evidence="2 7" id="KW-0808">Transferase</keyword>
<protein>
    <recommendedName>
        <fullName evidence="7">Palmitoyltransferase</fullName>
        <ecNumber evidence="7">2.3.1.225</ecNumber>
    </recommendedName>
</protein>
<dbReference type="GO" id="GO:0005794">
    <property type="term" value="C:Golgi apparatus"/>
    <property type="evidence" value="ECO:0007669"/>
    <property type="project" value="TreeGrafter"/>
</dbReference>
<evidence type="ECO:0000313" key="10">
    <source>
        <dbReference type="Proteomes" id="UP001178461"/>
    </source>
</evidence>
<dbReference type="GO" id="GO:0006612">
    <property type="term" value="P:protein targeting to membrane"/>
    <property type="evidence" value="ECO:0007669"/>
    <property type="project" value="TreeGrafter"/>
</dbReference>
<feature type="transmembrane region" description="Helical" evidence="7">
    <location>
        <begin position="51"/>
        <end position="68"/>
    </location>
</feature>
<evidence type="ECO:0000256" key="4">
    <source>
        <dbReference type="ARBA" id="ARBA00022989"/>
    </source>
</evidence>
<reference evidence="9" key="1">
    <citation type="submission" date="2022-12" db="EMBL/GenBank/DDBJ databases">
        <authorList>
            <person name="Alioto T."/>
            <person name="Alioto T."/>
            <person name="Gomez Garrido J."/>
        </authorList>
    </citation>
    <scope>NUCLEOTIDE SEQUENCE</scope>
</reference>
<dbReference type="AlphaFoldDB" id="A0AA35LKV9"/>
<keyword evidence="5 7" id="KW-0472">Membrane</keyword>
<feature type="domain" description="Palmitoyltransferase DHHC" evidence="8">
    <location>
        <begin position="93"/>
        <end position="232"/>
    </location>
</feature>
<keyword evidence="3 7" id="KW-0812">Transmembrane</keyword>
<dbReference type="PANTHER" id="PTHR22883">
    <property type="entry name" value="ZINC FINGER DHHC DOMAIN CONTAINING PROTEIN"/>
    <property type="match status" value="1"/>
</dbReference>
<dbReference type="GO" id="GO:0019706">
    <property type="term" value="F:protein-cysteine S-palmitoyltransferase activity"/>
    <property type="evidence" value="ECO:0007669"/>
    <property type="project" value="UniProtKB-EC"/>
</dbReference>
<evidence type="ECO:0000256" key="5">
    <source>
        <dbReference type="ARBA" id="ARBA00023136"/>
    </source>
</evidence>
<feature type="transmembrane region" description="Helical" evidence="7">
    <location>
        <begin position="138"/>
        <end position="158"/>
    </location>
</feature>
<feature type="transmembrane region" description="Helical" evidence="7">
    <location>
        <begin position="193"/>
        <end position="216"/>
    </location>
</feature>
<evidence type="ECO:0000313" key="9">
    <source>
        <dbReference type="EMBL" id="CAI5798064.1"/>
    </source>
</evidence>
<evidence type="ECO:0000256" key="7">
    <source>
        <dbReference type="RuleBase" id="RU079119"/>
    </source>
</evidence>
<dbReference type="Proteomes" id="UP001178461">
    <property type="component" value="Chromosome 16"/>
</dbReference>
<name>A0AA35LKV9_9SAUR</name>
<gene>
    <name evidence="9" type="ORF">PODLI_1B016975</name>
</gene>
<comment type="catalytic activity">
    <reaction evidence="7">
        <text>L-cysteinyl-[protein] + hexadecanoyl-CoA = S-hexadecanoyl-L-cysteinyl-[protein] + CoA</text>
        <dbReference type="Rhea" id="RHEA:36683"/>
        <dbReference type="Rhea" id="RHEA-COMP:10131"/>
        <dbReference type="Rhea" id="RHEA-COMP:11032"/>
        <dbReference type="ChEBI" id="CHEBI:29950"/>
        <dbReference type="ChEBI" id="CHEBI:57287"/>
        <dbReference type="ChEBI" id="CHEBI:57379"/>
        <dbReference type="ChEBI" id="CHEBI:74151"/>
        <dbReference type="EC" id="2.3.1.225"/>
    </reaction>
</comment>
<dbReference type="GO" id="GO:0016020">
    <property type="term" value="C:membrane"/>
    <property type="evidence" value="ECO:0007669"/>
    <property type="project" value="UniProtKB-SubCell"/>
</dbReference>
<dbReference type="PANTHER" id="PTHR22883:SF414">
    <property type="entry name" value="PALMITOYLTRANSFERASE ZDHHC24-RELATED"/>
    <property type="match status" value="1"/>
</dbReference>
<dbReference type="PROSITE" id="PS50216">
    <property type="entry name" value="DHHC"/>
    <property type="match status" value="1"/>
</dbReference>
<evidence type="ECO:0000259" key="8">
    <source>
        <dbReference type="Pfam" id="PF01529"/>
    </source>
</evidence>
<comment type="subcellular location">
    <subcellularLocation>
        <location evidence="1">Membrane</location>
        <topology evidence="1">Multi-pass membrane protein</topology>
    </subcellularLocation>
</comment>
<proteinExistence type="inferred from homology"/>
<evidence type="ECO:0000256" key="6">
    <source>
        <dbReference type="ARBA" id="ARBA00023315"/>
    </source>
</evidence>
<evidence type="ECO:0000256" key="3">
    <source>
        <dbReference type="ARBA" id="ARBA00022692"/>
    </source>
</evidence>
<keyword evidence="4 7" id="KW-1133">Transmembrane helix</keyword>
<dbReference type="Pfam" id="PF01529">
    <property type="entry name" value="DHHC"/>
    <property type="match status" value="1"/>
</dbReference>
<dbReference type="EMBL" id="OX395143">
    <property type="protein sequence ID" value="CAI5798064.1"/>
    <property type="molecule type" value="Genomic_DNA"/>
</dbReference>
<sequence length="289" mass="31984">MAGRGWERRVLPVCVGAALVGALALEVVTVLLLRQRGGGGERGSEAPRTEAFPFVSLASLLFLLGNVLENARRFVTASPSTRGVMLAGAGQGWDYCYSCQSHVPPRCSHCFSCNVCILRRDHHCTLLGQCLGYQNYRYFLCLLLHGSVALLYGCVINADVVLSLLPEGTSVQAMLLLLLPWLMLLMGQVNITIFIFAFVTDVCIVGFLFCTGFLLFHSLLALRGQTTNEWFEGDRQYHLGWKDNLREVLGDQGHLVWFMPFIASPLPGDGITFRTKCPRSEPLPKSRDL</sequence>
<comment type="domain">
    <text evidence="7">The DHHC domain is required for palmitoyltransferase activity.</text>
</comment>
<dbReference type="InterPro" id="IPR001594">
    <property type="entry name" value="Palmitoyltrfase_DHHC"/>
</dbReference>
<keyword evidence="10" id="KW-1185">Reference proteome</keyword>
<evidence type="ECO:0000256" key="2">
    <source>
        <dbReference type="ARBA" id="ARBA00022679"/>
    </source>
</evidence>
<accession>A0AA35LKV9</accession>
<evidence type="ECO:0000256" key="1">
    <source>
        <dbReference type="ARBA" id="ARBA00004141"/>
    </source>
</evidence>
<organism evidence="9 10">
    <name type="scientific">Podarcis lilfordi</name>
    <name type="common">Lilford's wall lizard</name>
    <dbReference type="NCBI Taxonomy" id="74358"/>
    <lineage>
        <taxon>Eukaryota</taxon>
        <taxon>Metazoa</taxon>
        <taxon>Chordata</taxon>
        <taxon>Craniata</taxon>
        <taxon>Vertebrata</taxon>
        <taxon>Euteleostomi</taxon>
        <taxon>Lepidosauria</taxon>
        <taxon>Squamata</taxon>
        <taxon>Bifurcata</taxon>
        <taxon>Unidentata</taxon>
        <taxon>Episquamata</taxon>
        <taxon>Laterata</taxon>
        <taxon>Lacertibaenia</taxon>
        <taxon>Lacertidae</taxon>
        <taxon>Podarcis</taxon>
    </lineage>
</organism>
<keyword evidence="6 7" id="KW-0012">Acyltransferase</keyword>
<dbReference type="EC" id="2.3.1.225" evidence="7"/>